<dbReference type="CDD" id="cd00130">
    <property type="entry name" value="PAS"/>
    <property type="match status" value="1"/>
</dbReference>
<reference evidence="15" key="1">
    <citation type="submission" date="2016-10" db="EMBL/GenBank/DDBJ databases">
        <authorList>
            <person name="Varghese N."/>
            <person name="Submissions S."/>
        </authorList>
    </citation>
    <scope>NUCLEOTIDE SEQUENCE [LARGE SCALE GENOMIC DNA]</scope>
    <source>
        <strain evidence="15">Mob M</strain>
    </source>
</reference>
<evidence type="ECO:0000259" key="12">
    <source>
        <dbReference type="PROSITE" id="PS50109"/>
    </source>
</evidence>
<evidence type="ECO:0000256" key="9">
    <source>
        <dbReference type="ARBA" id="ARBA00023012"/>
    </source>
</evidence>
<sequence>MGQLLLLDIGKKKDSDLGSKFGELDYPLLSLSMSDISEDSKRVVEDTDIIFYSYDKDEFRELAGILHESLNNASFIFVVNECSGDLFLDISKVPNSTYLKEPFGKEELEHIVRMVSLSHSAGIRKNESNMLMGQLVANTTDDDLDLTIQKWILDVAYDHAPSLILMIDEDLRIDRVNRLGLEIIGKDPENILGFPGGEVFSCVHANNNGGCSKNPDCLDCSIRGLVRETLNSGVGFHKVEGNIDILNDDGVVSSRDFLISTAYVGLQDGNRVILYLDDITERKKNEKTLKESEERFQTMYENVPGGTMIIGKDYVIEDVNQRTCEITGYKKEELVGQLCDIVCPKGSLSKKCPIWVDGLEGFRGMDTAIKCKDGTKTPILKNTKRIFIEGNQYILENFQDISERKEAEEAIIHAKITAEEANRTKSEFLATMSHELRTPLNAIIGYSDLLLDSTFGEPGPQQKRSLGHISNSGKHLLKLINDILDISKVESGKMELHYEMFRVRDIFDNVLNIVSPLARKKDIEVEISISPAGLSLNADRIRFKQILFNLASNSVKFTPDGGHVLLEASMDNNMATISVTDTGIGIAEEDIQKLFLPFQQIDSTISRAYNGTGLGLSLVKTFVEMHGGEVFVESDVGKGSKFTFRLPLDVAMH</sequence>
<dbReference type="InterPro" id="IPR036890">
    <property type="entry name" value="HATPase_C_sf"/>
</dbReference>
<dbReference type="PANTHER" id="PTHR43047">
    <property type="entry name" value="TWO-COMPONENT HISTIDINE PROTEIN KINASE"/>
    <property type="match status" value="1"/>
</dbReference>
<dbReference type="GO" id="GO:0000155">
    <property type="term" value="F:phosphorelay sensor kinase activity"/>
    <property type="evidence" value="ECO:0007669"/>
    <property type="project" value="InterPro"/>
</dbReference>
<keyword evidence="5" id="KW-0808">Transferase</keyword>
<dbReference type="CDD" id="cd16922">
    <property type="entry name" value="HATPase_EvgS-ArcB-TorS-like"/>
    <property type="match status" value="1"/>
</dbReference>
<dbReference type="AlphaFoldDB" id="A0A1I4NVL7"/>
<evidence type="ECO:0000256" key="7">
    <source>
        <dbReference type="ARBA" id="ARBA00022777"/>
    </source>
</evidence>
<dbReference type="PROSITE" id="PS50112">
    <property type="entry name" value="PAS"/>
    <property type="match status" value="1"/>
</dbReference>
<keyword evidence="4" id="KW-0597">Phosphoprotein</keyword>
<protein>
    <recommendedName>
        <fullName evidence="3">histidine kinase</fullName>
        <ecNumber evidence="3">2.7.13.3</ecNumber>
    </recommendedName>
</protein>
<gene>
    <name evidence="14" type="ORF">SAMN04488696_0290</name>
</gene>
<evidence type="ECO:0000256" key="5">
    <source>
        <dbReference type="ARBA" id="ARBA00022679"/>
    </source>
</evidence>
<dbReference type="InterPro" id="IPR003661">
    <property type="entry name" value="HisK_dim/P_dom"/>
</dbReference>
<evidence type="ECO:0000256" key="2">
    <source>
        <dbReference type="ARBA" id="ARBA00004370"/>
    </source>
</evidence>
<proteinExistence type="predicted"/>
<comment type="subcellular location">
    <subcellularLocation>
        <location evidence="2">Membrane</location>
    </subcellularLocation>
</comment>
<dbReference type="GO" id="GO:0005886">
    <property type="term" value="C:plasma membrane"/>
    <property type="evidence" value="ECO:0007669"/>
    <property type="project" value="TreeGrafter"/>
</dbReference>
<dbReference type="STRING" id="487685.SAMN04488696_0290"/>
<feature type="domain" description="PAS" evidence="13">
    <location>
        <begin position="292"/>
        <end position="337"/>
    </location>
</feature>
<dbReference type="SUPFAM" id="SSF55874">
    <property type="entry name" value="ATPase domain of HSP90 chaperone/DNA topoisomerase II/histidine kinase"/>
    <property type="match status" value="1"/>
</dbReference>
<evidence type="ECO:0000313" key="15">
    <source>
        <dbReference type="Proteomes" id="UP000198535"/>
    </source>
</evidence>
<dbReference type="SUPFAM" id="SSF47384">
    <property type="entry name" value="Homodimeric domain of signal transducing histidine kinase"/>
    <property type="match status" value="1"/>
</dbReference>
<dbReference type="FunFam" id="1.10.287.130:FF:000038">
    <property type="entry name" value="Sensory transduction histidine kinase"/>
    <property type="match status" value="1"/>
</dbReference>
<dbReference type="Gene3D" id="1.10.287.130">
    <property type="match status" value="1"/>
</dbReference>
<dbReference type="GO" id="GO:0005524">
    <property type="term" value="F:ATP binding"/>
    <property type="evidence" value="ECO:0007669"/>
    <property type="project" value="UniProtKB-KW"/>
</dbReference>
<keyword evidence="8" id="KW-0067">ATP-binding</keyword>
<name>A0A1I4NVL7_9EURY</name>
<evidence type="ECO:0000256" key="1">
    <source>
        <dbReference type="ARBA" id="ARBA00000085"/>
    </source>
</evidence>
<evidence type="ECO:0000256" key="6">
    <source>
        <dbReference type="ARBA" id="ARBA00022741"/>
    </source>
</evidence>
<accession>A0A1I4NVL7</accession>
<dbReference type="SMART" id="SM00091">
    <property type="entry name" value="PAS"/>
    <property type="match status" value="2"/>
</dbReference>
<dbReference type="SMART" id="SM00388">
    <property type="entry name" value="HisKA"/>
    <property type="match status" value="1"/>
</dbReference>
<dbReference type="CDD" id="cd00082">
    <property type="entry name" value="HisKA"/>
    <property type="match status" value="1"/>
</dbReference>
<evidence type="ECO:0000259" key="13">
    <source>
        <dbReference type="PROSITE" id="PS50112"/>
    </source>
</evidence>
<dbReference type="FunFam" id="3.30.565.10:FF:000010">
    <property type="entry name" value="Sensor histidine kinase RcsC"/>
    <property type="match status" value="1"/>
</dbReference>
<keyword evidence="15" id="KW-1185">Reference proteome</keyword>
<dbReference type="OrthoDB" id="342253at2157"/>
<evidence type="ECO:0000256" key="3">
    <source>
        <dbReference type="ARBA" id="ARBA00012438"/>
    </source>
</evidence>
<keyword evidence="10" id="KW-0472">Membrane</keyword>
<dbReference type="InterPro" id="IPR005467">
    <property type="entry name" value="His_kinase_dom"/>
</dbReference>
<dbReference type="InterPro" id="IPR000014">
    <property type="entry name" value="PAS"/>
</dbReference>
<evidence type="ECO:0000313" key="14">
    <source>
        <dbReference type="EMBL" id="SFM19572.1"/>
    </source>
</evidence>
<dbReference type="SUPFAM" id="SSF55785">
    <property type="entry name" value="PYP-like sensor domain (PAS domain)"/>
    <property type="match status" value="2"/>
</dbReference>
<dbReference type="NCBIfam" id="TIGR00229">
    <property type="entry name" value="sensory_box"/>
    <property type="match status" value="1"/>
</dbReference>
<feature type="domain" description="Histidine kinase" evidence="12">
    <location>
        <begin position="431"/>
        <end position="650"/>
    </location>
</feature>
<dbReference type="InterPro" id="IPR003594">
    <property type="entry name" value="HATPase_dom"/>
</dbReference>
<dbReference type="Gene3D" id="3.30.450.20">
    <property type="entry name" value="PAS domain"/>
    <property type="match status" value="2"/>
</dbReference>
<dbReference type="GO" id="GO:0009927">
    <property type="term" value="F:histidine phosphotransfer kinase activity"/>
    <property type="evidence" value="ECO:0007669"/>
    <property type="project" value="TreeGrafter"/>
</dbReference>
<dbReference type="RefSeq" id="WP_091932147.1">
    <property type="nucleotide sequence ID" value="NZ_FOUJ01000001.1"/>
</dbReference>
<evidence type="ECO:0000256" key="4">
    <source>
        <dbReference type="ARBA" id="ARBA00022553"/>
    </source>
</evidence>
<dbReference type="Proteomes" id="UP000198535">
    <property type="component" value="Unassembled WGS sequence"/>
</dbReference>
<dbReference type="SMART" id="SM00387">
    <property type="entry name" value="HATPase_c"/>
    <property type="match status" value="1"/>
</dbReference>
<evidence type="ECO:0000256" key="8">
    <source>
        <dbReference type="ARBA" id="ARBA00022840"/>
    </source>
</evidence>
<dbReference type="InterPro" id="IPR036097">
    <property type="entry name" value="HisK_dim/P_sf"/>
</dbReference>
<dbReference type="EC" id="2.7.13.3" evidence="3"/>
<evidence type="ECO:0000256" key="10">
    <source>
        <dbReference type="ARBA" id="ARBA00023136"/>
    </source>
</evidence>
<keyword evidence="11" id="KW-0131">Cell cycle</keyword>
<evidence type="ECO:0000256" key="11">
    <source>
        <dbReference type="ARBA" id="ARBA00023306"/>
    </source>
</evidence>
<keyword evidence="7" id="KW-0418">Kinase</keyword>
<keyword evidence="6" id="KW-0547">Nucleotide-binding</keyword>
<comment type="catalytic activity">
    <reaction evidence="1">
        <text>ATP + protein L-histidine = ADP + protein N-phospho-L-histidine.</text>
        <dbReference type="EC" id="2.7.13.3"/>
    </reaction>
</comment>
<keyword evidence="9" id="KW-0902">Two-component regulatory system</keyword>
<organism evidence="14 15">
    <name type="scientific">Methanolobus profundi</name>
    <dbReference type="NCBI Taxonomy" id="487685"/>
    <lineage>
        <taxon>Archaea</taxon>
        <taxon>Methanobacteriati</taxon>
        <taxon>Methanobacteriota</taxon>
        <taxon>Stenosarchaea group</taxon>
        <taxon>Methanomicrobia</taxon>
        <taxon>Methanosarcinales</taxon>
        <taxon>Methanosarcinaceae</taxon>
        <taxon>Methanolobus</taxon>
    </lineage>
</organism>
<dbReference type="Pfam" id="PF13426">
    <property type="entry name" value="PAS_9"/>
    <property type="match status" value="2"/>
</dbReference>
<dbReference type="PANTHER" id="PTHR43047:SF72">
    <property type="entry name" value="OSMOSENSING HISTIDINE PROTEIN KINASE SLN1"/>
    <property type="match status" value="1"/>
</dbReference>
<dbReference type="Pfam" id="PF00512">
    <property type="entry name" value="HisKA"/>
    <property type="match status" value="1"/>
</dbReference>
<dbReference type="PROSITE" id="PS50109">
    <property type="entry name" value="HIS_KIN"/>
    <property type="match status" value="1"/>
</dbReference>
<dbReference type="Gene3D" id="3.30.565.10">
    <property type="entry name" value="Histidine kinase-like ATPase, C-terminal domain"/>
    <property type="match status" value="1"/>
</dbReference>
<dbReference type="EMBL" id="FOUJ01000001">
    <property type="protein sequence ID" value="SFM19572.1"/>
    <property type="molecule type" value="Genomic_DNA"/>
</dbReference>
<dbReference type="Pfam" id="PF02518">
    <property type="entry name" value="HATPase_c"/>
    <property type="match status" value="1"/>
</dbReference>
<dbReference type="PRINTS" id="PR00344">
    <property type="entry name" value="BCTRLSENSOR"/>
</dbReference>
<dbReference type="InterPro" id="IPR035965">
    <property type="entry name" value="PAS-like_dom_sf"/>
</dbReference>
<dbReference type="InterPro" id="IPR004358">
    <property type="entry name" value="Sig_transdc_His_kin-like_C"/>
</dbReference>